<evidence type="ECO:0008006" key="4">
    <source>
        <dbReference type="Google" id="ProtNLM"/>
    </source>
</evidence>
<dbReference type="EMBL" id="SBHS01000004">
    <property type="protein sequence ID" value="TWU77016.1"/>
    <property type="molecule type" value="Genomic_DNA"/>
</dbReference>
<reference evidence="3" key="1">
    <citation type="submission" date="2018-12" db="EMBL/GenBank/DDBJ databases">
        <title>The complete genome of Metarhizium rileyi, a key fungal pathogen of Lepidoptera.</title>
        <authorList>
            <person name="Binneck E."/>
            <person name="Lastra C.C.L."/>
            <person name="Sosa-Gomez D.R."/>
        </authorList>
    </citation>
    <scope>NUCLEOTIDE SEQUENCE [LARGE SCALE GENOMIC DNA]</scope>
    <source>
        <strain evidence="3">Cep018-CH2</strain>
    </source>
</reference>
<dbReference type="InterPro" id="IPR037176">
    <property type="entry name" value="Osmotin/thaumatin-like_sf"/>
</dbReference>
<keyword evidence="1" id="KW-0732">Signal</keyword>
<feature type="chain" id="PRO_5022757145" description="Thaumatin, pathogenesis-related protein" evidence="1">
    <location>
        <begin position="24"/>
        <end position="265"/>
    </location>
</feature>
<dbReference type="Proteomes" id="UP000317257">
    <property type="component" value="Unassembled WGS sequence"/>
</dbReference>
<accession>A0A5C6GLF2</accession>
<evidence type="ECO:0000313" key="2">
    <source>
        <dbReference type="EMBL" id="TWU77016.1"/>
    </source>
</evidence>
<name>A0A5C6GLF2_METRR</name>
<sequence length="265" mass="27570">MSGLAICLLSGLALSSAAPLAAAAPSPASTPETTEVSIRRELQLGTAIGGALDLPPEATAGPPTADVVAAVSRMTVTVVNRNGGDVSTIHVNARGGPKPISGNTKPGRMENGAQSMFVVGGGWSGNIAVNNARYSDTTGDESLIEASFVKQFGKVQGDINISYVNGFSTALVCWCNQNKITVGCNKDLSALHKCPNPNGQGSCKNPHRAGPDTATEFFKPCHGYAGPYVYPNDNKANQLNAKCPKKQYTCCIGKACPANPARRHW</sequence>
<comment type="caution">
    <text evidence="2">The sequence shown here is derived from an EMBL/GenBank/DDBJ whole genome shotgun (WGS) entry which is preliminary data.</text>
</comment>
<organism evidence="2 3">
    <name type="scientific">Metarhizium rileyi (strain RCEF 4871)</name>
    <name type="common">Nomuraea rileyi</name>
    <dbReference type="NCBI Taxonomy" id="1649241"/>
    <lineage>
        <taxon>Eukaryota</taxon>
        <taxon>Fungi</taxon>
        <taxon>Dikarya</taxon>
        <taxon>Ascomycota</taxon>
        <taxon>Pezizomycotina</taxon>
        <taxon>Sordariomycetes</taxon>
        <taxon>Hypocreomycetidae</taxon>
        <taxon>Hypocreales</taxon>
        <taxon>Clavicipitaceae</taxon>
        <taxon>Metarhizium</taxon>
    </lineage>
</organism>
<dbReference type="SUPFAM" id="SSF49870">
    <property type="entry name" value="Osmotin, thaumatin-like protein"/>
    <property type="match status" value="1"/>
</dbReference>
<proteinExistence type="predicted"/>
<gene>
    <name evidence="2" type="ORF">ED733_007629</name>
</gene>
<feature type="signal peptide" evidence="1">
    <location>
        <begin position="1"/>
        <end position="23"/>
    </location>
</feature>
<evidence type="ECO:0000256" key="1">
    <source>
        <dbReference type="SAM" id="SignalP"/>
    </source>
</evidence>
<protein>
    <recommendedName>
        <fullName evidence="4">Thaumatin, pathogenesis-related protein</fullName>
    </recommendedName>
</protein>
<evidence type="ECO:0000313" key="3">
    <source>
        <dbReference type="Proteomes" id="UP000317257"/>
    </source>
</evidence>
<dbReference type="AlphaFoldDB" id="A0A5C6GLF2"/>